<dbReference type="Proteomes" id="UP000052052">
    <property type="component" value="Unassembled WGS sequence"/>
</dbReference>
<organism evidence="3 4">
    <name type="scientific">Pseudoxanthomonas dokdonensis</name>
    <dbReference type="NCBI Taxonomy" id="344882"/>
    <lineage>
        <taxon>Bacteria</taxon>
        <taxon>Pseudomonadati</taxon>
        <taxon>Pseudomonadota</taxon>
        <taxon>Gammaproteobacteria</taxon>
        <taxon>Lysobacterales</taxon>
        <taxon>Lysobacteraceae</taxon>
        <taxon>Pseudoxanthomonas</taxon>
    </lineage>
</organism>
<proteinExistence type="predicted"/>
<feature type="region of interest" description="Disordered" evidence="1">
    <location>
        <begin position="26"/>
        <end position="54"/>
    </location>
</feature>
<dbReference type="PATRIC" id="fig|344882.3.peg.2389"/>
<dbReference type="STRING" id="344882.ABB29_05280"/>
<feature type="signal peptide" evidence="2">
    <location>
        <begin position="1"/>
        <end position="17"/>
    </location>
</feature>
<feature type="chain" id="PRO_5006394227" description="Holdfast attachment protein HfaA" evidence="2">
    <location>
        <begin position="18"/>
        <end position="148"/>
    </location>
</feature>
<comment type="caution">
    <text evidence="3">The sequence shown here is derived from an EMBL/GenBank/DDBJ whole genome shotgun (WGS) entry which is preliminary data.</text>
</comment>
<protein>
    <recommendedName>
        <fullName evidence="5">Holdfast attachment protein HfaA</fullName>
    </recommendedName>
</protein>
<reference evidence="3 4" key="1">
    <citation type="submission" date="2015-05" db="EMBL/GenBank/DDBJ databases">
        <title>Genome sequencing and analysis of members of genus Stenotrophomonas.</title>
        <authorList>
            <person name="Patil P.P."/>
            <person name="Midha S."/>
            <person name="Patil P.B."/>
        </authorList>
    </citation>
    <scope>NUCLEOTIDE SEQUENCE [LARGE SCALE GENOMIC DNA]</scope>
    <source>
        <strain evidence="3 4">DSM 21858</strain>
    </source>
</reference>
<keyword evidence="2" id="KW-0732">Signal</keyword>
<keyword evidence="4" id="KW-1185">Reference proteome</keyword>
<evidence type="ECO:0000313" key="3">
    <source>
        <dbReference type="EMBL" id="KRG70496.1"/>
    </source>
</evidence>
<sequence length="148" mass="14790">MPWWLLGALLCSTQILAAAAQTASQPAPLPAADPNGIAGDVASAPPPPQTATATWLGSPATAIDELGPAVGAQRLRNLRGGTDSSESIVVVDGDVSGNTAEGVFSGSNLIDNGFNQASGISTVIQNTGSNVLIQNGMALNVQFTAPVP</sequence>
<dbReference type="EMBL" id="LDJL01000005">
    <property type="protein sequence ID" value="KRG70496.1"/>
    <property type="molecule type" value="Genomic_DNA"/>
</dbReference>
<gene>
    <name evidence="3" type="ORF">ABB29_05280</name>
</gene>
<dbReference type="AlphaFoldDB" id="A0A0R0CLS6"/>
<evidence type="ECO:0008006" key="5">
    <source>
        <dbReference type="Google" id="ProtNLM"/>
    </source>
</evidence>
<evidence type="ECO:0000256" key="1">
    <source>
        <dbReference type="SAM" id="MobiDB-lite"/>
    </source>
</evidence>
<name>A0A0R0CLS6_9GAMM</name>
<evidence type="ECO:0000256" key="2">
    <source>
        <dbReference type="SAM" id="SignalP"/>
    </source>
</evidence>
<evidence type="ECO:0000313" key="4">
    <source>
        <dbReference type="Proteomes" id="UP000052052"/>
    </source>
</evidence>
<accession>A0A0R0CLS6</accession>